<dbReference type="GeneID" id="63803780"/>
<dbReference type="AlphaFoldDB" id="A0A1Y1WDY1"/>
<reference evidence="2 3" key="1">
    <citation type="submission" date="2016-07" db="EMBL/GenBank/DDBJ databases">
        <title>Pervasive Adenine N6-methylation of Active Genes in Fungi.</title>
        <authorList>
            <consortium name="DOE Joint Genome Institute"/>
            <person name="Mondo S.J."/>
            <person name="Dannebaum R.O."/>
            <person name="Kuo R.C."/>
            <person name="Labutti K."/>
            <person name="Haridas S."/>
            <person name="Kuo A."/>
            <person name="Salamov A."/>
            <person name="Ahrendt S.R."/>
            <person name="Lipzen A."/>
            <person name="Sullivan W."/>
            <person name="Andreopoulos W.B."/>
            <person name="Clum A."/>
            <person name="Lindquist E."/>
            <person name="Daum C."/>
            <person name="Ramamoorthy G.K."/>
            <person name="Gryganskyi A."/>
            <person name="Culley D."/>
            <person name="Magnuson J.K."/>
            <person name="James T.Y."/>
            <person name="O'Malley M.A."/>
            <person name="Stajich J.E."/>
            <person name="Spatafora J.W."/>
            <person name="Visel A."/>
            <person name="Grigoriev I.V."/>
        </authorList>
    </citation>
    <scope>NUCLEOTIDE SEQUENCE [LARGE SCALE GENOMIC DNA]</scope>
    <source>
        <strain evidence="2 3">ATCC 12442</strain>
    </source>
</reference>
<dbReference type="EMBL" id="MCFD01000004">
    <property type="protein sequence ID" value="ORX71605.1"/>
    <property type="molecule type" value="Genomic_DNA"/>
</dbReference>
<proteinExistence type="predicted"/>
<accession>A0A1Y1WDY1</accession>
<comment type="caution">
    <text evidence="2">The sequence shown here is derived from an EMBL/GenBank/DDBJ whole genome shotgun (WGS) entry which is preliminary data.</text>
</comment>
<keyword evidence="3" id="KW-1185">Reference proteome</keyword>
<gene>
    <name evidence="2" type="ORF">DL89DRAFT_266601</name>
</gene>
<dbReference type="Proteomes" id="UP000193922">
    <property type="component" value="Unassembled WGS sequence"/>
</dbReference>
<evidence type="ECO:0000313" key="3">
    <source>
        <dbReference type="Proteomes" id="UP000193922"/>
    </source>
</evidence>
<protein>
    <submittedName>
        <fullName evidence="2">Uncharacterized protein</fullName>
    </submittedName>
</protein>
<evidence type="ECO:0000256" key="1">
    <source>
        <dbReference type="SAM" id="MobiDB-lite"/>
    </source>
</evidence>
<organism evidence="2 3">
    <name type="scientific">Linderina pennispora</name>
    <dbReference type="NCBI Taxonomy" id="61395"/>
    <lineage>
        <taxon>Eukaryota</taxon>
        <taxon>Fungi</taxon>
        <taxon>Fungi incertae sedis</taxon>
        <taxon>Zoopagomycota</taxon>
        <taxon>Kickxellomycotina</taxon>
        <taxon>Kickxellomycetes</taxon>
        <taxon>Kickxellales</taxon>
        <taxon>Kickxellaceae</taxon>
        <taxon>Linderina</taxon>
    </lineage>
</organism>
<evidence type="ECO:0000313" key="2">
    <source>
        <dbReference type="EMBL" id="ORX71605.1"/>
    </source>
</evidence>
<sequence>MNLERISTAHDDSGWDTATLASVAPIAPVVPVARPRRSPATLRAFGNRPLPSSPEVYRNIKGFRGFLRWVKDLSREAKADTDMTGEPGRRPMFRFFQP</sequence>
<feature type="region of interest" description="Disordered" evidence="1">
    <location>
        <begin position="78"/>
        <end position="98"/>
    </location>
</feature>
<name>A0A1Y1WDY1_9FUNG</name>
<dbReference type="RefSeq" id="XP_040745120.1">
    <property type="nucleotide sequence ID" value="XM_040887132.1"/>
</dbReference>